<accession>A0A2P2QHL7</accession>
<dbReference type="EMBL" id="GGEC01085913">
    <property type="protein sequence ID" value="MBX66397.1"/>
    <property type="molecule type" value="Transcribed_RNA"/>
</dbReference>
<evidence type="ECO:0000313" key="1">
    <source>
        <dbReference type="EMBL" id="MBX66397.1"/>
    </source>
</evidence>
<proteinExistence type="predicted"/>
<protein>
    <submittedName>
        <fullName evidence="1">Uncharacterized protein</fullName>
    </submittedName>
</protein>
<reference evidence="1" key="1">
    <citation type="submission" date="2018-02" db="EMBL/GenBank/DDBJ databases">
        <title>Rhizophora mucronata_Transcriptome.</title>
        <authorList>
            <person name="Meera S.P."/>
            <person name="Sreeshan A."/>
            <person name="Augustine A."/>
        </authorList>
    </citation>
    <scope>NUCLEOTIDE SEQUENCE</scope>
    <source>
        <tissue evidence="1">Leaf</tissue>
    </source>
</reference>
<name>A0A2P2QHL7_RHIMU</name>
<organism evidence="1">
    <name type="scientific">Rhizophora mucronata</name>
    <name type="common">Asiatic mangrove</name>
    <dbReference type="NCBI Taxonomy" id="61149"/>
    <lineage>
        <taxon>Eukaryota</taxon>
        <taxon>Viridiplantae</taxon>
        <taxon>Streptophyta</taxon>
        <taxon>Embryophyta</taxon>
        <taxon>Tracheophyta</taxon>
        <taxon>Spermatophyta</taxon>
        <taxon>Magnoliopsida</taxon>
        <taxon>eudicotyledons</taxon>
        <taxon>Gunneridae</taxon>
        <taxon>Pentapetalae</taxon>
        <taxon>rosids</taxon>
        <taxon>fabids</taxon>
        <taxon>Malpighiales</taxon>
        <taxon>Rhizophoraceae</taxon>
        <taxon>Rhizophora</taxon>
    </lineage>
</organism>
<sequence>MVSYEFFIDFSVPF</sequence>